<evidence type="ECO:0000256" key="1">
    <source>
        <dbReference type="SAM" id="MobiDB-lite"/>
    </source>
</evidence>
<evidence type="ECO:0000313" key="2">
    <source>
        <dbReference type="EMBL" id="KAL2289563.1"/>
    </source>
</evidence>
<comment type="caution">
    <text evidence="2">The sequence shown here is derived from an EMBL/GenBank/DDBJ whole genome shotgun (WGS) entry which is preliminary data.</text>
</comment>
<protein>
    <submittedName>
        <fullName evidence="2">Uncharacterized protein</fullName>
    </submittedName>
</protein>
<gene>
    <name evidence="2" type="ORF">FJTKL_01825</name>
</gene>
<evidence type="ECO:0000313" key="3">
    <source>
        <dbReference type="Proteomes" id="UP001600888"/>
    </source>
</evidence>
<sequence>MTGSGVLDGAKKVGNKMAMGLINAIAGSSVATSGSVDGVPANDFGRPMKGGKCPPHLLKRTADKEADNESVAGNEEVSGDRNKA</sequence>
<accession>A0ABR4F4D5</accession>
<proteinExistence type="predicted"/>
<keyword evidence="3" id="KW-1185">Reference proteome</keyword>
<feature type="region of interest" description="Disordered" evidence="1">
    <location>
        <begin position="42"/>
        <end position="84"/>
    </location>
</feature>
<dbReference type="EMBL" id="JBAWTH010000012">
    <property type="protein sequence ID" value="KAL2289563.1"/>
    <property type="molecule type" value="Genomic_DNA"/>
</dbReference>
<reference evidence="2 3" key="1">
    <citation type="submission" date="2024-03" db="EMBL/GenBank/DDBJ databases">
        <title>A high-quality draft genome sequence of Diaporthe vaccinii, a causative agent of upright dieback and viscid rot disease in cranberry plants.</title>
        <authorList>
            <person name="Sarrasin M."/>
            <person name="Lang B.F."/>
            <person name="Burger G."/>
        </authorList>
    </citation>
    <scope>NUCLEOTIDE SEQUENCE [LARGE SCALE GENOMIC DNA]</scope>
    <source>
        <strain evidence="2 3">IS7</strain>
    </source>
</reference>
<dbReference type="Proteomes" id="UP001600888">
    <property type="component" value="Unassembled WGS sequence"/>
</dbReference>
<organism evidence="2 3">
    <name type="scientific">Diaporthe vaccinii</name>
    <dbReference type="NCBI Taxonomy" id="105482"/>
    <lineage>
        <taxon>Eukaryota</taxon>
        <taxon>Fungi</taxon>
        <taxon>Dikarya</taxon>
        <taxon>Ascomycota</taxon>
        <taxon>Pezizomycotina</taxon>
        <taxon>Sordariomycetes</taxon>
        <taxon>Sordariomycetidae</taxon>
        <taxon>Diaporthales</taxon>
        <taxon>Diaporthaceae</taxon>
        <taxon>Diaporthe</taxon>
        <taxon>Diaporthe eres species complex</taxon>
    </lineage>
</organism>
<name>A0ABR4F4D5_9PEZI</name>